<sequence>MENSDLIAGLALLLSVGIIIKDVIVFIVYRQKKVAVSIDYDFQSDRLEGIVITSISQKPIVIDGYSISKTRLTNNNEKEDTDFGSLDTFIYKKLNHYESYRINVGEEYGIRFKQDVKFYLELHFLGSDKSKMLKLN</sequence>
<keyword evidence="1" id="KW-0812">Transmembrane</keyword>
<reference evidence="3" key="1">
    <citation type="submission" date="2016-11" db="EMBL/GenBank/DDBJ databases">
        <authorList>
            <person name="Varghese N."/>
            <person name="Submissions S."/>
        </authorList>
    </citation>
    <scope>NUCLEOTIDE SEQUENCE [LARGE SCALE GENOMIC DNA]</scope>
    <source>
        <strain evidence="3">DSM 26899</strain>
    </source>
</reference>
<accession>A0A1M6VSQ4</accession>
<keyword evidence="3" id="KW-1185">Reference proteome</keyword>
<name>A0A1M6VSQ4_9FLAO</name>
<feature type="transmembrane region" description="Helical" evidence="1">
    <location>
        <begin position="6"/>
        <end position="29"/>
    </location>
</feature>
<organism evidence="2 3">
    <name type="scientific">Chryseobacterium polytrichastri</name>
    <dbReference type="NCBI Taxonomy" id="1302687"/>
    <lineage>
        <taxon>Bacteria</taxon>
        <taxon>Pseudomonadati</taxon>
        <taxon>Bacteroidota</taxon>
        <taxon>Flavobacteriia</taxon>
        <taxon>Flavobacteriales</taxon>
        <taxon>Weeksellaceae</taxon>
        <taxon>Chryseobacterium group</taxon>
        <taxon>Chryseobacterium</taxon>
    </lineage>
</organism>
<dbReference type="RefSeq" id="WP_073292195.1">
    <property type="nucleotide sequence ID" value="NZ_FRAV01000008.1"/>
</dbReference>
<evidence type="ECO:0000256" key="1">
    <source>
        <dbReference type="SAM" id="Phobius"/>
    </source>
</evidence>
<protein>
    <submittedName>
        <fullName evidence="2">Uncharacterized protein</fullName>
    </submittedName>
</protein>
<dbReference type="EMBL" id="FRAV01000008">
    <property type="protein sequence ID" value="SHK84296.1"/>
    <property type="molecule type" value="Genomic_DNA"/>
</dbReference>
<evidence type="ECO:0000313" key="3">
    <source>
        <dbReference type="Proteomes" id="UP000184364"/>
    </source>
</evidence>
<dbReference type="STRING" id="1302687.SAMN05444267_1008127"/>
<dbReference type="Proteomes" id="UP000184364">
    <property type="component" value="Unassembled WGS sequence"/>
</dbReference>
<evidence type="ECO:0000313" key="2">
    <source>
        <dbReference type="EMBL" id="SHK84296.1"/>
    </source>
</evidence>
<proteinExistence type="predicted"/>
<keyword evidence="1" id="KW-0472">Membrane</keyword>
<keyword evidence="1" id="KW-1133">Transmembrane helix</keyword>
<gene>
    <name evidence="2" type="ORF">SAMN05444267_1008127</name>
</gene>
<dbReference type="AlphaFoldDB" id="A0A1M6VSQ4"/>